<evidence type="ECO:0000313" key="3">
    <source>
        <dbReference type="Proteomes" id="UP000252519"/>
    </source>
</evidence>
<feature type="compositionally biased region" description="Basic and acidic residues" evidence="1">
    <location>
        <begin position="69"/>
        <end position="92"/>
    </location>
</feature>
<name>A0A368GMI5_ANCCA</name>
<comment type="caution">
    <text evidence="2">The sequence shown here is derived from an EMBL/GenBank/DDBJ whole genome shotgun (WGS) entry which is preliminary data.</text>
</comment>
<accession>A0A368GMI5</accession>
<feature type="region of interest" description="Disordered" evidence="1">
    <location>
        <begin position="43"/>
        <end position="133"/>
    </location>
</feature>
<keyword evidence="3" id="KW-1185">Reference proteome</keyword>
<dbReference type="EMBL" id="JOJR01000136">
    <property type="protein sequence ID" value="RCN44195.1"/>
    <property type="molecule type" value="Genomic_DNA"/>
</dbReference>
<reference evidence="2 3" key="1">
    <citation type="submission" date="2014-10" db="EMBL/GenBank/DDBJ databases">
        <title>Draft genome of the hookworm Ancylostoma caninum.</title>
        <authorList>
            <person name="Mitreva M."/>
        </authorList>
    </citation>
    <scope>NUCLEOTIDE SEQUENCE [LARGE SCALE GENOMIC DNA]</scope>
    <source>
        <strain evidence="2 3">Baltimore</strain>
    </source>
</reference>
<dbReference type="AlphaFoldDB" id="A0A368GMI5"/>
<organism evidence="2 3">
    <name type="scientific">Ancylostoma caninum</name>
    <name type="common">Dog hookworm</name>
    <dbReference type="NCBI Taxonomy" id="29170"/>
    <lineage>
        <taxon>Eukaryota</taxon>
        <taxon>Metazoa</taxon>
        <taxon>Ecdysozoa</taxon>
        <taxon>Nematoda</taxon>
        <taxon>Chromadorea</taxon>
        <taxon>Rhabditida</taxon>
        <taxon>Rhabditina</taxon>
        <taxon>Rhabditomorpha</taxon>
        <taxon>Strongyloidea</taxon>
        <taxon>Ancylostomatidae</taxon>
        <taxon>Ancylostomatinae</taxon>
        <taxon>Ancylostoma</taxon>
    </lineage>
</organism>
<proteinExistence type="predicted"/>
<evidence type="ECO:0000313" key="2">
    <source>
        <dbReference type="EMBL" id="RCN44195.1"/>
    </source>
</evidence>
<sequence>MIDMPVKDQKRLNIVWLEVMGETEMPDDRRTVMETVAKFETQSGCASLQGRPVPRRVAPPPPTGHILKRAAELDEDIRRNDRIASPKSKERSTGSADSAVLKAAQSAESTPVEKLDSPSTARPIPKPRKKVSELQYPKLSAVFKADERSAHVCIIETAAKSEHRKITPSSLNWPEKK</sequence>
<gene>
    <name evidence="2" type="ORF">ANCCAN_09828</name>
</gene>
<dbReference type="OrthoDB" id="5877200at2759"/>
<evidence type="ECO:0000256" key="1">
    <source>
        <dbReference type="SAM" id="MobiDB-lite"/>
    </source>
</evidence>
<protein>
    <submittedName>
        <fullName evidence="2">Uncharacterized protein</fullName>
    </submittedName>
</protein>
<dbReference type="Proteomes" id="UP000252519">
    <property type="component" value="Unassembled WGS sequence"/>
</dbReference>